<gene>
    <name evidence="1" type="ORF">BC643_3199</name>
</gene>
<dbReference type="EMBL" id="RAPN01000001">
    <property type="protein sequence ID" value="RKD92822.1"/>
    <property type="molecule type" value="Genomic_DNA"/>
</dbReference>
<accession>A0A419WBN2</accession>
<protein>
    <submittedName>
        <fullName evidence="1">Lipid A 3-O-deacylase PagL</fullName>
    </submittedName>
</protein>
<evidence type="ECO:0000313" key="2">
    <source>
        <dbReference type="Proteomes" id="UP000283387"/>
    </source>
</evidence>
<keyword evidence="2" id="KW-1185">Reference proteome</keyword>
<dbReference type="InterPro" id="IPR018550">
    <property type="entry name" value="Lipid-A_deacylase-rel"/>
</dbReference>
<dbReference type="AlphaFoldDB" id="A0A419WBN2"/>
<name>A0A419WBN2_9BACT</name>
<reference evidence="1 2" key="1">
    <citation type="submission" date="2018-09" db="EMBL/GenBank/DDBJ databases">
        <title>Genomic Encyclopedia of Archaeal and Bacterial Type Strains, Phase II (KMG-II): from individual species to whole genera.</title>
        <authorList>
            <person name="Goeker M."/>
        </authorList>
    </citation>
    <scope>NUCLEOTIDE SEQUENCE [LARGE SCALE GENOMIC DNA]</scope>
    <source>
        <strain evidence="1 2">DSM 27148</strain>
    </source>
</reference>
<dbReference type="Proteomes" id="UP000283387">
    <property type="component" value="Unassembled WGS sequence"/>
</dbReference>
<comment type="caution">
    <text evidence="1">The sequence shown here is derived from an EMBL/GenBank/DDBJ whole genome shotgun (WGS) entry which is preliminary data.</text>
</comment>
<dbReference type="OrthoDB" id="627554at2"/>
<organism evidence="1 2">
    <name type="scientific">Mangrovibacterium diazotrophicum</name>
    <dbReference type="NCBI Taxonomy" id="1261403"/>
    <lineage>
        <taxon>Bacteria</taxon>
        <taxon>Pseudomonadati</taxon>
        <taxon>Bacteroidota</taxon>
        <taxon>Bacteroidia</taxon>
        <taxon>Marinilabiliales</taxon>
        <taxon>Prolixibacteraceae</taxon>
        <taxon>Mangrovibacterium</taxon>
    </lineage>
</organism>
<evidence type="ECO:0000313" key="1">
    <source>
        <dbReference type="EMBL" id="RKD92822.1"/>
    </source>
</evidence>
<proteinExistence type="predicted"/>
<sequence length="404" mass="47000">MIRRIFQILIPCVFLFVARAEAFGWDPLTSILKKDTLKTEPKRYSYFSARYEIGRVLQTNDFVRGENLAGKPIDTFHALTLSYGVQTTGRKEWQHVLNFPYYGVSFYNANFFNSRELGYPTALYGFIGLPIKRGPRSSFGYELGFGLTYNWQPYDEYNNPFNIAIGSHRTVYGGGNLYYSYDLTPRWELKGGVEFSHFSNGATKQPNSGLNLFSPFVELKYSFHDRPELVRVMPPAYQKHSEIAVQYGIGKMQEEYRSKESEDIFALESFMMMNVSVAWLRQTTWKHKFGIGTDLTYNEEGNVKITYHEGQEPDVEKSSAFFDKTSMGIYGTYEFCIDRLSLASYLGAYALRKHDDREPPLLYQKFGAKYHFKNDMFIGILVRAHNFSVADFIEWNIGYRFKWY</sequence>
<dbReference type="Gene3D" id="2.40.160.20">
    <property type="match status" value="1"/>
</dbReference>
<dbReference type="RefSeq" id="WP_120273997.1">
    <property type="nucleotide sequence ID" value="NZ_RAPN01000001.1"/>
</dbReference>
<dbReference type="Pfam" id="PF09411">
    <property type="entry name" value="PagL"/>
    <property type="match status" value="1"/>
</dbReference>